<feature type="transmembrane region" description="Helical" evidence="1">
    <location>
        <begin position="93"/>
        <end position="112"/>
    </location>
</feature>
<sequence>MMNHHLLLIIHLMSATFWVGGHLILVASYLPRAIKEKNQNYILNYEKKFEPIGMLSLILLVLSGILMAYKYGVTIEHWFEFATPIEKIVSTKLLLLFATLLFALSAQFKVLPKLNNNIKYLPEMTLHILCVTIIGITMLILGSFVRFGGY</sequence>
<evidence type="ECO:0000313" key="3">
    <source>
        <dbReference type="Proteomes" id="UP001468798"/>
    </source>
</evidence>
<comment type="caution">
    <text evidence="2">The sequence shown here is derived from an EMBL/GenBank/DDBJ whole genome shotgun (WGS) entry which is preliminary data.</text>
</comment>
<evidence type="ECO:0000256" key="1">
    <source>
        <dbReference type="SAM" id="Phobius"/>
    </source>
</evidence>
<keyword evidence="1" id="KW-0472">Membrane</keyword>
<accession>A0ABU9NS75</accession>
<gene>
    <name evidence="2" type="ORF">WFZ86_11380</name>
</gene>
<organism evidence="2 3">
    <name type="scientific">Flavobacterium polysaccharolyticum</name>
    <dbReference type="NCBI Taxonomy" id="3133148"/>
    <lineage>
        <taxon>Bacteria</taxon>
        <taxon>Pseudomonadati</taxon>
        <taxon>Bacteroidota</taxon>
        <taxon>Flavobacteriia</taxon>
        <taxon>Flavobacteriales</taxon>
        <taxon>Flavobacteriaceae</taxon>
        <taxon>Flavobacterium</taxon>
    </lineage>
</organism>
<feature type="transmembrane region" description="Helical" evidence="1">
    <location>
        <begin position="124"/>
        <end position="145"/>
    </location>
</feature>
<reference evidence="2 3" key="1">
    <citation type="submission" date="2024-03" db="EMBL/GenBank/DDBJ databases">
        <title>Two novel species of the genus Flavobacterium exhibiting potentially degradation of complex polysaccharides.</title>
        <authorList>
            <person name="Lian X."/>
        </authorList>
    </citation>
    <scope>NUCLEOTIDE SEQUENCE [LARGE SCALE GENOMIC DNA]</scope>
    <source>
        <strain evidence="2 3">N6</strain>
    </source>
</reference>
<keyword evidence="1" id="KW-0812">Transmembrane</keyword>
<dbReference type="EMBL" id="JBCGDP010000010">
    <property type="protein sequence ID" value="MEM0577099.1"/>
    <property type="molecule type" value="Genomic_DNA"/>
</dbReference>
<proteinExistence type="predicted"/>
<name>A0ABU9NS75_9FLAO</name>
<dbReference type="Proteomes" id="UP001468798">
    <property type="component" value="Unassembled WGS sequence"/>
</dbReference>
<protein>
    <submittedName>
        <fullName evidence="2">Copper resistance protein CopD</fullName>
    </submittedName>
</protein>
<evidence type="ECO:0000313" key="2">
    <source>
        <dbReference type="EMBL" id="MEM0577099.1"/>
    </source>
</evidence>
<feature type="transmembrane region" description="Helical" evidence="1">
    <location>
        <begin position="6"/>
        <end position="31"/>
    </location>
</feature>
<keyword evidence="1" id="KW-1133">Transmembrane helix</keyword>
<keyword evidence="3" id="KW-1185">Reference proteome</keyword>
<feature type="transmembrane region" description="Helical" evidence="1">
    <location>
        <begin position="52"/>
        <end position="73"/>
    </location>
</feature>